<keyword evidence="5 7" id="KW-0560">Oxidoreductase</keyword>
<keyword evidence="6 7" id="KW-0520">NAD</keyword>
<evidence type="ECO:0000313" key="11">
    <source>
        <dbReference type="Proteomes" id="UP000004386"/>
    </source>
</evidence>
<accession>C4WIA2</accession>
<dbReference type="InterPro" id="IPR026021">
    <property type="entry name" value="YdjA-like"/>
</dbReference>
<dbReference type="InterPro" id="IPR029479">
    <property type="entry name" value="Nitroreductase"/>
</dbReference>
<evidence type="ECO:0000256" key="5">
    <source>
        <dbReference type="ARBA" id="ARBA00023002"/>
    </source>
</evidence>
<feature type="binding site" evidence="8">
    <location>
        <position position="73"/>
    </location>
    <ligand>
        <name>FMN</name>
        <dbReference type="ChEBI" id="CHEBI:58210"/>
        <note>ligand shared between dimeric partners</note>
    </ligand>
</feature>
<keyword evidence="3 7" id="KW-0288">FMN</keyword>
<dbReference type="EMBL" id="ACQA01000001">
    <property type="protein sequence ID" value="EEQ95747.1"/>
    <property type="molecule type" value="Genomic_DNA"/>
</dbReference>
<dbReference type="InterPro" id="IPR000415">
    <property type="entry name" value="Nitroreductase-like"/>
</dbReference>
<comment type="caution">
    <text evidence="10">The sequence shown here is derived from an EMBL/GenBank/DDBJ whole genome shotgun (WGS) entry which is preliminary data.</text>
</comment>
<dbReference type="InterPro" id="IPR052530">
    <property type="entry name" value="NAD(P)H_nitroreductase"/>
</dbReference>
<dbReference type="CDD" id="cd02135">
    <property type="entry name" value="YdjA-like"/>
    <property type="match status" value="1"/>
</dbReference>
<sequence>MTLQFGCNGREEAAPNKWSDISSIVVMRLSVAHPVFDFLAQRSSTPISAITEPAPEGEELATLLKVAARVPDHGRLTPWRFILYRGDARVRVGEYLARRAEEIEGPLPEGRKEKELTRFSRAPLVVGVVSSPVAHERIPEWEQFLSAGAVAMNLCTAANALGYATNWITNWYADDAPARAFLGLAPHERVAGFVHVGSAANKMPERPRADMDKIVSEYSGPWEQA</sequence>
<dbReference type="HOGENOM" id="CLU_070764_5_0_5"/>
<gene>
    <name evidence="10" type="ORF">OINT_1001140</name>
</gene>
<evidence type="ECO:0000256" key="7">
    <source>
        <dbReference type="PIRNR" id="PIRNR000232"/>
    </source>
</evidence>
<comment type="similarity">
    <text evidence="1 7">Belongs to the nitroreductase family.</text>
</comment>
<evidence type="ECO:0000313" key="10">
    <source>
        <dbReference type="EMBL" id="EEQ95747.1"/>
    </source>
</evidence>
<keyword evidence="2 7" id="KW-0285">Flavoprotein</keyword>
<dbReference type="PIRSF" id="PIRSF000232">
    <property type="entry name" value="YdjA"/>
    <property type="match status" value="1"/>
</dbReference>
<feature type="binding site" description="in other chain" evidence="8">
    <location>
        <begin position="42"/>
        <end position="44"/>
    </location>
    <ligand>
        <name>FMN</name>
        <dbReference type="ChEBI" id="CHEBI:58210"/>
        <note>ligand shared between dimeric partners</note>
    </ligand>
</feature>
<keyword evidence="4 7" id="KW-0521">NADP</keyword>
<dbReference type="Gene3D" id="3.40.109.10">
    <property type="entry name" value="NADH Oxidase"/>
    <property type="match status" value="1"/>
</dbReference>
<dbReference type="EC" id="1.-.-.-" evidence="7"/>
<evidence type="ECO:0000259" key="9">
    <source>
        <dbReference type="Pfam" id="PF00881"/>
    </source>
</evidence>
<evidence type="ECO:0000256" key="4">
    <source>
        <dbReference type="ARBA" id="ARBA00022857"/>
    </source>
</evidence>
<dbReference type="AlphaFoldDB" id="C4WIA2"/>
<dbReference type="PANTHER" id="PTHR43821">
    <property type="entry name" value="NAD(P)H NITROREDUCTASE YDJA-RELATED"/>
    <property type="match status" value="1"/>
</dbReference>
<feature type="binding site" evidence="8">
    <location>
        <position position="69"/>
    </location>
    <ligand>
        <name>FMN</name>
        <dbReference type="ChEBI" id="CHEBI:58210"/>
        <note>ligand shared between dimeric partners</note>
    </ligand>
</feature>
<evidence type="ECO:0000256" key="1">
    <source>
        <dbReference type="ARBA" id="ARBA00007118"/>
    </source>
</evidence>
<proteinExistence type="inferred from homology"/>
<protein>
    <recommendedName>
        <fullName evidence="7">Putative NAD(P)H nitroreductase</fullName>
        <ecNumber evidence="7">1.-.-.-</ecNumber>
    </recommendedName>
</protein>
<evidence type="ECO:0000256" key="8">
    <source>
        <dbReference type="PIRSR" id="PIRSR000232-1"/>
    </source>
</evidence>
<dbReference type="PANTHER" id="PTHR43821:SF1">
    <property type="entry name" value="NAD(P)H NITROREDUCTASE YDJA-RELATED"/>
    <property type="match status" value="1"/>
</dbReference>
<dbReference type="Pfam" id="PF00881">
    <property type="entry name" value="Nitroreductase"/>
    <property type="match status" value="1"/>
</dbReference>
<evidence type="ECO:0000256" key="6">
    <source>
        <dbReference type="ARBA" id="ARBA00023027"/>
    </source>
</evidence>
<evidence type="ECO:0000256" key="2">
    <source>
        <dbReference type="ARBA" id="ARBA00022630"/>
    </source>
</evidence>
<dbReference type="GO" id="GO:0016491">
    <property type="term" value="F:oxidoreductase activity"/>
    <property type="evidence" value="ECO:0007669"/>
    <property type="project" value="UniProtKB-UniRule"/>
</dbReference>
<reference evidence="10 11" key="1">
    <citation type="submission" date="2009-05" db="EMBL/GenBank/DDBJ databases">
        <authorList>
            <person name="Setubal J.C."/>
            <person name="Boyle S."/>
            <person name="Crasta O.R."/>
            <person name="Gillespie J.J."/>
            <person name="Kenyon R.W."/>
            <person name="Lu J."/>
            <person name="Mane S."/>
            <person name="Nagrani S."/>
            <person name="Shallom J.M."/>
            <person name="Shallom S."/>
            <person name="Shukla M."/>
            <person name="Snyder E.E."/>
            <person name="Sobral B.W."/>
            <person name="Wattam A.R."/>
            <person name="Will R."/>
            <person name="Williams K."/>
            <person name="Yoo H."/>
            <person name="Munk C."/>
            <person name="Tapia R."/>
            <person name="Green L."/>
            <person name="Rogers Y."/>
            <person name="Detter J.C."/>
            <person name="Bruce D."/>
            <person name="Brettin T.S."/>
            <person name="Tsolis R."/>
        </authorList>
    </citation>
    <scope>NUCLEOTIDE SEQUENCE [LARGE SCALE GENOMIC DNA]</scope>
    <source>
        <strain evidence="10 11">LMG 3301</strain>
    </source>
</reference>
<evidence type="ECO:0000256" key="3">
    <source>
        <dbReference type="ARBA" id="ARBA00022643"/>
    </source>
</evidence>
<comment type="cofactor">
    <cofactor evidence="8">
        <name>FMN</name>
        <dbReference type="ChEBI" id="CHEBI:58210"/>
    </cofactor>
    <text evidence="8">Binds 1 FMN per subunit.</text>
</comment>
<organism evidence="10 11">
    <name type="scientific">Brucella intermedia LMG 3301</name>
    <dbReference type="NCBI Taxonomy" id="641118"/>
    <lineage>
        <taxon>Bacteria</taxon>
        <taxon>Pseudomonadati</taxon>
        <taxon>Pseudomonadota</taxon>
        <taxon>Alphaproteobacteria</taxon>
        <taxon>Hyphomicrobiales</taxon>
        <taxon>Brucellaceae</taxon>
        <taxon>Brucella/Ochrobactrum group</taxon>
        <taxon>Brucella</taxon>
    </lineage>
</organism>
<feature type="binding site" description="in other chain" evidence="8">
    <location>
        <begin position="167"/>
        <end position="169"/>
    </location>
    <ligand>
        <name>FMN</name>
        <dbReference type="ChEBI" id="CHEBI:58210"/>
        <note>ligand shared between dimeric partners</note>
    </ligand>
</feature>
<feature type="domain" description="Nitroreductase" evidence="9">
    <location>
        <begin position="52"/>
        <end position="197"/>
    </location>
</feature>
<dbReference type="SUPFAM" id="SSF55469">
    <property type="entry name" value="FMN-dependent nitroreductase-like"/>
    <property type="match status" value="1"/>
</dbReference>
<dbReference type="Proteomes" id="UP000004386">
    <property type="component" value="Unassembled WGS sequence"/>
</dbReference>
<name>C4WIA2_9HYPH</name>